<evidence type="ECO:0000256" key="2">
    <source>
        <dbReference type="ARBA" id="ARBA00007079"/>
    </source>
</evidence>
<evidence type="ECO:0000256" key="8">
    <source>
        <dbReference type="ARBA" id="ARBA00023303"/>
    </source>
</evidence>
<keyword evidence="8" id="KW-0407">Ion channel</keyword>
<evidence type="ECO:0000256" key="3">
    <source>
        <dbReference type="ARBA" id="ARBA00022448"/>
    </source>
</evidence>
<dbReference type="GO" id="GO:0016020">
    <property type="term" value="C:membrane"/>
    <property type="evidence" value="ECO:0007669"/>
    <property type="project" value="UniProtKB-SubCell"/>
</dbReference>
<dbReference type="Pfam" id="PF11744">
    <property type="entry name" value="ALMT"/>
    <property type="match status" value="1"/>
</dbReference>
<dbReference type="GO" id="GO:0034220">
    <property type="term" value="P:monoatomic ion transmembrane transport"/>
    <property type="evidence" value="ECO:0007669"/>
    <property type="project" value="UniProtKB-KW"/>
</dbReference>
<evidence type="ECO:0000256" key="6">
    <source>
        <dbReference type="ARBA" id="ARBA00023065"/>
    </source>
</evidence>
<reference evidence="10" key="1">
    <citation type="submission" date="2023-05" db="EMBL/GenBank/DDBJ databases">
        <authorList>
            <person name="Huff M."/>
        </authorList>
    </citation>
    <scope>NUCLEOTIDE SEQUENCE</scope>
</reference>
<accession>A0AAD1Z7I8</accession>
<feature type="transmembrane region" description="Helical" evidence="9">
    <location>
        <begin position="50"/>
        <end position="72"/>
    </location>
</feature>
<evidence type="ECO:0000256" key="1">
    <source>
        <dbReference type="ARBA" id="ARBA00004141"/>
    </source>
</evidence>
<evidence type="ECO:0000313" key="11">
    <source>
        <dbReference type="Proteomes" id="UP000834106"/>
    </source>
</evidence>
<keyword evidence="7 9" id="KW-0472">Membrane</keyword>
<comment type="subcellular location">
    <subcellularLocation>
        <location evidence="1">Membrane</location>
        <topology evidence="1">Multi-pass membrane protein</topology>
    </subcellularLocation>
</comment>
<dbReference type="EMBL" id="OU503040">
    <property type="protein sequence ID" value="CAI9762585.1"/>
    <property type="molecule type" value="Genomic_DNA"/>
</dbReference>
<keyword evidence="4 9" id="KW-0812">Transmembrane</keyword>
<evidence type="ECO:0000256" key="4">
    <source>
        <dbReference type="ARBA" id="ARBA00022692"/>
    </source>
</evidence>
<feature type="transmembrane region" description="Helical" evidence="9">
    <location>
        <begin position="26"/>
        <end position="43"/>
    </location>
</feature>
<keyword evidence="6" id="KW-0406">Ion transport</keyword>
<dbReference type="PANTHER" id="PTHR31086">
    <property type="entry name" value="ALUMINUM-ACTIVATED MALATE TRANSPORTER 10"/>
    <property type="match status" value="1"/>
</dbReference>
<evidence type="ECO:0000256" key="5">
    <source>
        <dbReference type="ARBA" id="ARBA00022989"/>
    </source>
</evidence>
<evidence type="ECO:0000256" key="9">
    <source>
        <dbReference type="SAM" id="Phobius"/>
    </source>
</evidence>
<gene>
    <name evidence="10" type="ORF">FPE_LOCUS10015</name>
</gene>
<dbReference type="GO" id="GO:0015743">
    <property type="term" value="P:malate transport"/>
    <property type="evidence" value="ECO:0007669"/>
    <property type="project" value="InterPro"/>
</dbReference>
<keyword evidence="5 9" id="KW-1133">Transmembrane helix</keyword>
<dbReference type="InterPro" id="IPR020966">
    <property type="entry name" value="ALMT"/>
</dbReference>
<dbReference type="AlphaFoldDB" id="A0AAD1Z7I8"/>
<organism evidence="10 11">
    <name type="scientific">Fraxinus pennsylvanica</name>
    <dbReference type="NCBI Taxonomy" id="56036"/>
    <lineage>
        <taxon>Eukaryota</taxon>
        <taxon>Viridiplantae</taxon>
        <taxon>Streptophyta</taxon>
        <taxon>Embryophyta</taxon>
        <taxon>Tracheophyta</taxon>
        <taxon>Spermatophyta</taxon>
        <taxon>Magnoliopsida</taxon>
        <taxon>eudicotyledons</taxon>
        <taxon>Gunneridae</taxon>
        <taxon>Pentapetalae</taxon>
        <taxon>asterids</taxon>
        <taxon>lamiids</taxon>
        <taxon>Lamiales</taxon>
        <taxon>Oleaceae</taxon>
        <taxon>Oleeae</taxon>
        <taxon>Fraxinus</taxon>
    </lineage>
</organism>
<dbReference type="Proteomes" id="UP000834106">
    <property type="component" value="Chromosome 5"/>
</dbReference>
<comment type="similarity">
    <text evidence="2">Belongs to the aromatic acid exporter (TC 2.A.85) family.</text>
</comment>
<sequence>MWAVMTVVVVFEYTVGATLYKYLNSTIATFLAGILAVGIHWIASRSGEKFEPIVIGVPIFLLASVTTFSRFIPAVKAMFDYGAALLLCCDEVSHSVSPSSPAPTPVFHFMI</sequence>
<name>A0AAD1Z7I8_9LAMI</name>
<keyword evidence="11" id="KW-1185">Reference proteome</keyword>
<keyword evidence="3" id="KW-0813">Transport</keyword>
<evidence type="ECO:0000313" key="10">
    <source>
        <dbReference type="EMBL" id="CAI9762585.1"/>
    </source>
</evidence>
<protein>
    <submittedName>
        <fullName evidence="10">Uncharacterized protein</fullName>
    </submittedName>
</protein>
<evidence type="ECO:0000256" key="7">
    <source>
        <dbReference type="ARBA" id="ARBA00023136"/>
    </source>
</evidence>
<proteinExistence type="inferred from homology"/>